<feature type="compositionally biased region" description="Polar residues" evidence="1">
    <location>
        <begin position="25"/>
        <end position="36"/>
    </location>
</feature>
<evidence type="ECO:0000313" key="5">
    <source>
        <dbReference type="Proteomes" id="UP000716906"/>
    </source>
</evidence>
<reference evidence="4 5" key="1">
    <citation type="journal article" date="2021" name="Sci. Rep.">
        <title>The distribution of antibiotic resistance genes in chicken gut microbiota commensals.</title>
        <authorList>
            <person name="Juricova H."/>
            <person name="Matiasovicova J."/>
            <person name="Kubasova T."/>
            <person name="Cejkova D."/>
            <person name="Rychlik I."/>
        </authorList>
    </citation>
    <scope>NUCLEOTIDE SEQUENCE [LARGE SCALE GENOMIC DNA]</scope>
    <source>
        <strain evidence="4 5">An773</strain>
    </source>
</reference>
<comment type="caution">
    <text evidence="4">The sequence shown here is derived from an EMBL/GenBank/DDBJ whole genome shotgun (WGS) entry which is preliminary data.</text>
</comment>
<accession>A0ABS2E8R8</accession>
<feature type="domain" description="GerMN" evidence="3">
    <location>
        <begin position="107"/>
        <end position="193"/>
    </location>
</feature>
<feature type="compositionally biased region" description="Polar residues" evidence="1">
    <location>
        <begin position="61"/>
        <end position="73"/>
    </location>
</feature>
<feature type="compositionally biased region" description="Acidic residues" evidence="1">
    <location>
        <begin position="38"/>
        <end position="51"/>
    </location>
</feature>
<feature type="chain" id="PRO_5045912974" evidence="2">
    <location>
        <begin position="20"/>
        <end position="204"/>
    </location>
</feature>
<evidence type="ECO:0000313" key="4">
    <source>
        <dbReference type="EMBL" id="MBM6737990.1"/>
    </source>
</evidence>
<feature type="signal peptide" evidence="2">
    <location>
        <begin position="1"/>
        <end position="19"/>
    </location>
</feature>
<organism evidence="4 5">
    <name type="scientific">Faecalicatena fissicatena</name>
    <dbReference type="NCBI Taxonomy" id="290055"/>
    <lineage>
        <taxon>Bacteria</taxon>
        <taxon>Bacillati</taxon>
        <taxon>Bacillota</taxon>
        <taxon>Clostridia</taxon>
        <taxon>Lachnospirales</taxon>
        <taxon>Lachnospiraceae</taxon>
        <taxon>Faecalicatena</taxon>
    </lineage>
</organism>
<evidence type="ECO:0000256" key="2">
    <source>
        <dbReference type="SAM" id="SignalP"/>
    </source>
</evidence>
<dbReference type="RefSeq" id="WP_205155975.1">
    <property type="nucleotide sequence ID" value="NZ_JACLYY010000006.1"/>
</dbReference>
<dbReference type="Pfam" id="PF10646">
    <property type="entry name" value="Germane"/>
    <property type="match status" value="1"/>
</dbReference>
<keyword evidence="2" id="KW-0732">Signal</keyword>
<gene>
    <name evidence="4" type="ORF">H7U36_07720</name>
</gene>
<dbReference type="SMART" id="SM00909">
    <property type="entry name" value="Germane"/>
    <property type="match status" value="1"/>
</dbReference>
<evidence type="ECO:0000256" key="1">
    <source>
        <dbReference type="SAM" id="MobiDB-lite"/>
    </source>
</evidence>
<dbReference type="PROSITE" id="PS51257">
    <property type="entry name" value="PROKAR_LIPOPROTEIN"/>
    <property type="match status" value="1"/>
</dbReference>
<proteinExistence type="predicted"/>
<feature type="region of interest" description="Disordered" evidence="1">
    <location>
        <begin position="23"/>
        <end position="76"/>
    </location>
</feature>
<evidence type="ECO:0000259" key="3">
    <source>
        <dbReference type="SMART" id="SM00909"/>
    </source>
</evidence>
<keyword evidence="5" id="KW-1185">Reference proteome</keyword>
<sequence length="204" mass="21986">MKSKLITAILLLTLVFSLAACGRNSGDSQEPSDSSDTQTEEQKEEEPEETEEPKAEEEQPSQDTTNTDTQTPAQEPVAETATITVFYSNADSTAFESSEVQIASLSPEAVLEALVSQGALTADVAENSFTMNTVDGKESIELDLNGAFATYVSNMGTTGEYYTVGALVNTFLDAYECEQIRITVDGDTLSTGHAEYPGYLSRFE</sequence>
<dbReference type="Proteomes" id="UP000716906">
    <property type="component" value="Unassembled WGS sequence"/>
</dbReference>
<name>A0ABS2E8R8_9FIRM</name>
<dbReference type="InterPro" id="IPR019606">
    <property type="entry name" value="GerMN"/>
</dbReference>
<dbReference type="EMBL" id="JACLYY010000006">
    <property type="protein sequence ID" value="MBM6737990.1"/>
    <property type="molecule type" value="Genomic_DNA"/>
</dbReference>
<protein>
    <submittedName>
        <fullName evidence="4">GerMN domain-containing protein</fullName>
    </submittedName>
</protein>